<comment type="caution">
    <text evidence="3">The sequence shown here is derived from an EMBL/GenBank/DDBJ whole genome shotgun (WGS) entry which is preliminary data.</text>
</comment>
<protein>
    <submittedName>
        <fullName evidence="3">Uncharacterized protein</fullName>
    </submittedName>
</protein>
<sequence length="212" mass="23716">MMKFAGTTRSLTVILPALIGLTCALALPQPAFATFGGDGDRGGQGDRPQRLVLTTDQLLRLNKDTLLDVSLGIRGTTLRITGPLEIYYGRDIATAVRHQPDRARRLIERLERAKTEEEKEEIIEGLLQAAERRHKASDVRLKKEEKILKAAGLLKVRPGLLAPPEINNNERVQAYYALLRATYSEERYAQMLDGMLAVHTGKRQSIFDLIDQ</sequence>
<feature type="coiled-coil region" evidence="1">
    <location>
        <begin position="103"/>
        <end position="133"/>
    </location>
</feature>
<accession>A9D440</accession>
<evidence type="ECO:0000256" key="1">
    <source>
        <dbReference type="SAM" id="Coils"/>
    </source>
</evidence>
<feature type="signal peptide" evidence="2">
    <location>
        <begin position="1"/>
        <end position="33"/>
    </location>
</feature>
<gene>
    <name evidence="3" type="ORF">HPDFL43_05115</name>
</gene>
<reference evidence="3 4" key="2">
    <citation type="submission" date="2012-06" db="EMBL/GenBank/DDBJ databases">
        <authorList>
            <person name="Fiebig A."/>
        </authorList>
    </citation>
    <scope>NUCLEOTIDE SEQUENCE [LARGE SCALE GENOMIC DNA]</scope>
    <source>
        <strain evidence="3 4">DFL-43</strain>
    </source>
</reference>
<name>A9D440_HOEPD</name>
<reference evidence="3 4" key="1">
    <citation type="submission" date="2007-10" db="EMBL/GenBank/DDBJ databases">
        <authorList>
            <person name="Wagner-Dobler I."/>
            <person name="Ferriera S."/>
            <person name="Johnson J."/>
            <person name="Kravitz S."/>
            <person name="Beeson K."/>
            <person name="Sutton G."/>
            <person name="Rogers Y.-H."/>
            <person name="Friedman R."/>
            <person name="Frazier M."/>
            <person name="Venter J.C."/>
        </authorList>
    </citation>
    <scope>NUCLEOTIDE SEQUENCE [LARGE SCALE GENOMIC DNA]</scope>
    <source>
        <strain evidence="3 4">DFL-43</strain>
    </source>
</reference>
<evidence type="ECO:0000313" key="4">
    <source>
        <dbReference type="Proteomes" id="UP000004291"/>
    </source>
</evidence>
<dbReference type="HOGENOM" id="CLU_1298377_0_0_5"/>
<organism evidence="3 4">
    <name type="scientific">Hoeflea phototrophica (strain DSM 17068 / NCIMB 14078 / DFL-43)</name>
    <dbReference type="NCBI Taxonomy" id="411684"/>
    <lineage>
        <taxon>Bacteria</taxon>
        <taxon>Pseudomonadati</taxon>
        <taxon>Pseudomonadota</taxon>
        <taxon>Alphaproteobacteria</taxon>
        <taxon>Hyphomicrobiales</taxon>
        <taxon>Rhizobiaceae</taxon>
        <taxon>Hoeflea</taxon>
    </lineage>
</organism>
<keyword evidence="2" id="KW-0732">Signal</keyword>
<evidence type="ECO:0000313" key="3">
    <source>
        <dbReference type="EMBL" id="EDQ33806.2"/>
    </source>
</evidence>
<dbReference type="AlphaFoldDB" id="A9D440"/>
<evidence type="ECO:0000256" key="2">
    <source>
        <dbReference type="SAM" id="SignalP"/>
    </source>
</evidence>
<dbReference type="EMBL" id="ABIA03000002">
    <property type="protein sequence ID" value="EDQ33806.2"/>
    <property type="molecule type" value="Genomic_DNA"/>
</dbReference>
<keyword evidence="4" id="KW-1185">Reference proteome</keyword>
<feature type="chain" id="PRO_5002733716" evidence="2">
    <location>
        <begin position="34"/>
        <end position="212"/>
    </location>
</feature>
<keyword evidence="1" id="KW-0175">Coiled coil</keyword>
<dbReference type="Proteomes" id="UP000004291">
    <property type="component" value="Chromosome"/>
</dbReference>
<proteinExistence type="predicted"/>